<evidence type="ECO:0000313" key="1">
    <source>
        <dbReference type="EMBL" id="EHO13828.1"/>
    </source>
</evidence>
<reference evidence="1 2" key="1">
    <citation type="submission" date="2011-11" db="EMBL/GenBank/DDBJ databases">
        <title>The Genome Sequence of Myroides odoratimimus CIP 101113.</title>
        <authorList>
            <person name="Earl A."/>
            <person name="Ward D."/>
            <person name="Feldgarden M."/>
            <person name="Gevers D."/>
            <person name="Huys G."/>
            <person name="Young S.K."/>
            <person name="Zeng Q."/>
            <person name="Gargeya S."/>
            <person name="Fitzgerald M."/>
            <person name="Haas B."/>
            <person name="Abouelleil A."/>
            <person name="Alvarado L."/>
            <person name="Arachchi H.M."/>
            <person name="Berlin A."/>
            <person name="Brown A."/>
            <person name="Chapman S.B."/>
            <person name="Chen Z."/>
            <person name="Dunbar C."/>
            <person name="Freedman E."/>
            <person name="Gearin G."/>
            <person name="Goldberg J."/>
            <person name="Griggs A."/>
            <person name="Gujja S."/>
            <person name="Heiman D."/>
            <person name="Howarth C."/>
            <person name="Larson L."/>
            <person name="Lui A."/>
            <person name="MacDonald P.J.P."/>
            <person name="Montmayeur A."/>
            <person name="Murphy C."/>
            <person name="Neiman D."/>
            <person name="Pearson M."/>
            <person name="Priest M."/>
            <person name="Roberts A."/>
            <person name="Saif S."/>
            <person name="Shea T."/>
            <person name="Shenoy N."/>
            <person name="Sisk P."/>
            <person name="Stolte C."/>
            <person name="Sykes S."/>
            <person name="Wortman J."/>
            <person name="Nusbaum C."/>
            <person name="Birren B."/>
        </authorList>
    </citation>
    <scope>NUCLEOTIDE SEQUENCE [LARGE SCALE GENOMIC DNA]</scope>
    <source>
        <strain evidence="1 2">CIP 101113</strain>
    </source>
</reference>
<organism evidence="1 2">
    <name type="scientific">Myroides odoratimimus CIP 101113</name>
    <dbReference type="NCBI Taxonomy" id="883154"/>
    <lineage>
        <taxon>Bacteria</taxon>
        <taxon>Pseudomonadati</taxon>
        <taxon>Bacteroidota</taxon>
        <taxon>Flavobacteriia</taxon>
        <taxon>Flavobacteriales</taxon>
        <taxon>Flavobacteriaceae</taxon>
        <taxon>Myroides</taxon>
    </lineage>
</organism>
<gene>
    <name evidence="1" type="ORF">HMPREF9715_00902</name>
</gene>
<sequence>MNIDFEKLKEILEKKKGRGLNRTFLHLRLAKDQIHQLEAEGYKIETVTRGSEVYQSIKFK</sequence>
<comment type="caution">
    <text evidence="1">The sequence shown here is derived from an EMBL/GenBank/DDBJ whole genome shotgun (WGS) entry which is preliminary data.</text>
</comment>
<dbReference type="RefSeq" id="WP_006262955.1">
    <property type="nucleotide sequence ID" value="NZ_JH590837.1"/>
</dbReference>
<dbReference type="AlphaFoldDB" id="A0AAV3F514"/>
<dbReference type="Proteomes" id="UP000004834">
    <property type="component" value="Unassembled WGS sequence"/>
</dbReference>
<evidence type="ECO:0000313" key="2">
    <source>
        <dbReference type="Proteomes" id="UP000004834"/>
    </source>
</evidence>
<protein>
    <submittedName>
        <fullName evidence="1">Uncharacterized protein</fullName>
    </submittedName>
</protein>
<accession>A0AAV3F514</accession>
<dbReference type="EMBL" id="AGEE01000008">
    <property type="protein sequence ID" value="EHO13828.1"/>
    <property type="molecule type" value="Genomic_DNA"/>
</dbReference>
<name>A0AAV3F514_9FLAO</name>
<proteinExistence type="predicted"/>